<keyword evidence="11" id="KW-0482">Metalloprotease</keyword>
<dbReference type="GO" id="GO:0008237">
    <property type="term" value="F:metallopeptidase activity"/>
    <property type="evidence" value="ECO:0007669"/>
    <property type="project" value="UniProtKB-KW"/>
</dbReference>
<evidence type="ECO:0000256" key="9">
    <source>
        <dbReference type="ARBA" id="ARBA00022833"/>
    </source>
</evidence>
<feature type="transmembrane region" description="Helical" evidence="13">
    <location>
        <begin position="173"/>
        <end position="200"/>
    </location>
</feature>
<dbReference type="GO" id="GO:0006508">
    <property type="term" value="P:proteolysis"/>
    <property type="evidence" value="ECO:0007669"/>
    <property type="project" value="UniProtKB-KW"/>
</dbReference>
<evidence type="ECO:0000256" key="13">
    <source>
        <dbReference type="SAM" id="Phobius"/>
    </source>
</evidence>
<evidence type="ECO:0000256" key="3">
    <source>
        <dbReference type="ARBA" id="ARBA00007931"/>
    </source>
</evidence>
<evidence type="ECO:0000313" key="15">
    <source>
        <dbReference type="EMBL" id="OHA81870.1"/>
    </source>
</evidence>
<dbReference type="InterPro" id="IPR052348">
    <property type="entry name" value="Metallopeptidase_M50B"/>
</dbReference>
<dbReference type="PANTHER" id="PTHR35864:SF1">
    <property type="entry name" value="ZINC METALLOPROTEASE YWHC-RELATED"/>
    <property type="match status" value="1"/>
</dbReference>
<name>A0A1G2S9W8_9BACT</name>
<dbReference type="InterPro" id="IPR044537">
    <property type="entry name" value="Rip2-like"/>
</dbReference>
<dbReference type="CDD" id="cd06158">
    <property type="entry name" value="S2P-M50_like_1"/>
    <property type="match status" value="1"/>
</dbReference>
<keyword evidence="6 13" id="KW-0812">Transmembrane</keyword>
<accession>A0A1G2S9W8</accession>
<feature type="transmembrane region" description="Helical" evidence="13">
    <location>
        <begin position="6"/>
        <end position="31"/>
    </location>
</feature>
<gene>
    <name evidence="15" type="ORF">A2675_01855</name>
</gene>
<evidence type="ECO:0000256" key="6">
    <source>
        <dbReference type="ARBA" id="ARBA00022692"/>
    </source>
</evidence>
<evidence type="ECO:0000256" key="7">
    <source>
        <dbReference type="ARBA" id="ARBA00022723"/>
    </source>
</evidence>
<keyword evidence="5" id="KW-0645">Protease</keyword>
<evidence type="ECO:0000256" key="11">
    <source>
        <dbReference type="ARBA" id="ARBA00023049"/>
    </source>
</evidence>
<dbReference type="PANTHER" id="PTHR35864">
    <property type="entry name" value="ZINC METALLOPROTEASE MJ0611-RELATED"/>
    <property type="match status" value="1"/>
</dbReference>
<dbReference type="InterPro" id="IPR008915">
    <property type="entry name" value="Peptidase_M50"/>
</dbReference>
<comment type="similarity">
    <text evidence="3">Belongs to the peptidase M50B family.</text>
</comment>
<dbReference type="Pfam" id="PF02163">
    <property type="entry name" value="Peptidase_M50"/>
    <property type="match status" value="1"/>
</dbReference>
<dbReference type="EMBL" id="MHUS01000007">
    <property type="protein sequence ID" value="OHA81870.1"/>
    <property type="molecule type" value="Genomic_DNA"/>
</dbReference>
<evidence type="ECO:0000256" key="12">
    <source>
        <dbReference type="ARBA" id="ARBA00023136"/>
    </source>
</evidence>
<evidence type="ECO:0000256" key="2">
    <source>
        <dbReference type="ARBA" id="ARBA00004651"/>
    </source>
</evidence>
<reference evidence="15 16" key="1">
    <citation type="journal article" date="2016" name="Nat. Commun.">
        <title>Thousands of microbial genomes shed light on interconnected biogeochemical processes in an aquifer system.</title>
        <authorList>
            <person name="Anantharaman K."/>
            <person name="Brown C.T."/>
            <person name="Hug L.A."/>
            <person name="Sharon I."/>
            <person name="Castelle C.J."/>
            <person name="Probst A.J."/>
            <person name="Thomas B.C."/>
            <person name="Singh A."/>
            <person name="Wilkins M.J."/>
            <person name="Karaoz U."/>
            <person name="Brodie E.L."/>
            <person name="Williams K.H."/>
            <person name="Hubbard S.S."/>
            <person name="Banfield J.F."/>
        </authorList>
    </citation>
    <scope>NUCLEOTIDE SEQUENCE [LARGE SCALE GENOMIC DNA]</scope>
</reference>
<comment type="cofactor">
    <cofactor evidence="1">
        <name>Zn(2+)</name>
        <dbReference type="ChEBI" id="CHEBI:29105"/>
    </cofactor>
</comment>
<feature type="transmembrane region" description="Helical" evidence="13">
    <location>
        <begin position="124"/>
        <end position="144"/>
    </location>
</feature>
<dbReference type="Proteomes" id="UP000176997">
    <property type="component" value="Unassembled WGS sequence"/>
</dbReference>
<dbReference type="STRING" id="1802723.A2675_01855"/>
<evidence type="ECO:0000256" key="4">
    <source>
        <dbReference type="ARBA" id="ARBA00022475"/>
    </source>
</evidence>
<keyword evidence="7" id="KW-0479">Metal-binding</keyword>
<keyword evidence="9" id="KW-0862">Zinc</keyword>
<organism evidence="15 16">
    <name type="scientific">Candidatus Yonathbacteria bacterium RIFCSPHIGHO2_01_FULL_51_10</name>
    <dbReference type="NCBI Taxonomy" id="1802723"/>
    <lineage>
        <taxon>Bacteria</taxon>
        <taxon>Candidatus Yonathiibacteriota</taxon>
    </lineage>
</organism>
<proteinExistence type="inferred from homology"/>
<feature type="transmembrane region" description="Helical" evidence="13">
    <location>
        <begin position="52"/>
        <end position="72"/>
    </location>
</feature>
<evidence type="ECO:0000259" key="14">
    <source>
        <dbReference type="Pfam" id="PF02163"/>
    </source>
</evidence>
<evidence type="ECO:0000256" key="5">
    <source>
        <dbReference type="ARBA" id="ARBA00022670"/>
    </source>
</evidence>
<feature type="transmembrane region" description="Helical" evidence="13">
    <location>
        <begin position="92"/>
        <end position="112"/>
    </location>
</feature>
<dbReference type="GO" id="GO:0005886">
    <property type="term" value="C:plasma membrane"/>
    <property type="evidence" value="ECO:0007669"/>
    <property type="project" value="UniProtKB-SubCell"/>
</dbReference>
<protein>
    <recommendedName>
        <fullName evidence="14">Peptidase M50 domain-containing protein</fullName>
    </recommendedName>
</protein>
<dbReference type="GO" id="GO:0046872">
    <property type="term" value="F:metal ion binding"/>
    <property type="evidence" value="ECO:0007669"/>
    <property type="project" value="UniProtKB-KW"/>
</dbReference>
<evidence type="ECO:0000313" key="16">
    <source>
        <dbReference type="Proteomes" id="UP000176997"/>
    </source>
</evidence>
<sequence>MQADTLFYVAVLVMSVVIHEVSHGYMADVLGDRTARLAGRLTLNPIPHIDPIGSILVPLVLSITHSGFLFGWAKPVPYNPRNLSNQRWGSALVGAAGALSNLLVAFVFGMVVRFGPMYGLPPEFFAISNMIVVVNLLLAVFNLLPFPPLDGAKVLFGVLPQRFQYIEAAMEQYWMVLIIVVIFAGWQIILPVMSLLYTLFTGYAWPIGL</sequence>
<evidence type="ECO:0000256" key="8">
    <source>
        <dbReference type="ARBA" id="ARBA00022801"/>
    </source>
</evidence>
<feature type="domain" description="Peptidase M50" evidence="14">
    <location>
        <begin position="126"/>
        <end position="183"/>
    </location>
</feature>
<comment type="subcellular location">
    <subcellularLocation>
        <location evidence="2">Cell membrane</location>
        <topology evidence="2">Multi-pass membrane protein</topology>
    </subcellularLocation>
</comment>
<keyword evidence="4" id="KW-1003">Cell membrane</keyword>
<comment type="caution">
    <text evidence="15">The sequence shown here is derived from an EMBL/GenBank/DDBJ whole genome shotgun (WGS) entry which is preliminary data.</text>
</comment>
<evidence type="ECO:0000256" key="1">
    <source>
        <dbReference type="ARBA" id="ARBA00001947"/>
    </source>
</evidence>
<keyword evidence="12 13" id="KW-0472">Membrane</keyword>
<dbReference type="AlphaFoldDB" id="A0A1G2S9W8"/>
<evidence type="ECO:0000256" key="10">
    <source>
        <dbReference type="ARBA" id="ARBA00022989"/>
    </source>
</evidence>
<keyword evidence="8" id="KW-0378">Hydrolase</keyword>
<keyword evidence="10 13" id="KW-1133">Transmembrane helix</keyword>